<dbReference type="Proteomes" id="UP000095094">
    <property type="component" value="Unassembled WGS sequence"/>
</dbReference>
<dbReference type="RefSeq" id="WP_069663660.1">
    <property type="nucleotide sequence ID" value="NZ_JBHUJJ010000001.1"/>
</dbReference>
<accession>A0A1E5GL52</accession>
<sequence length="356" mass="38978">MKKYFSLFLVFLAGLGTFILLISGGKVNEPETNTEIVAVGLPEAVLQYKEIVEKEAKANNIPDKVNVLLAIMAVESGGKGNDVMQSSESLGLPVNTLQPLESIKQGVKYYAENLKAAKENGCDDDVAIAMYNFGGGYLDFVVKNGKKHTLAVAEKFSREVVAPSLGNTTGEKYHYPNPIANNHGNYLYWNGGNFYYVDLVKQFLNNPSSGSSGASSIAILDSVLGQKLFTGQCYSMTGYYVQKVGGPQLIGSGYLFASKIGSDYDWESYGWEVIFNPKYEQLKAGDVINWNQDPIVAPTIWGHTGVIKSVDGGNNFTTYEQNGGKGEIVAIYQQIWRPSISSIVRKKIENTNGIFY</sequence>
<reference evidence="4" key="1">
    <citation type="submission" date="2016-09" db="EMBL/GenBank/DDBJ databases">
        <authorList>
            <person name="Gulvik C.A."/>
        </authorList>
    </citation>
    <scope>NUCLEOTIDE SEQUENCE [LARGE SCALE GENOMIC DNA]</scope>
    <source>
        <strain evidence="4">LMG 8895</strain>
    </source>
</reference>
<dbReference type="Gene3D" id="3.90.1720.60">
    <property type="match status" value="1"/>
</dbReference>
<dbReference type="Gene3D" id="1.10.530.10">
    <property type="match status" value="1"/>
</dbReference>
<organism evidence="3 4">
    <name type="scientific">Enterococcus termitis</name>
    <dbReference type="NCBI Taxonomy" id="332950"/>
    <lineage>
        <taxon>Bacteria</taxon>
        <taxon>Bacillati</taxon>
        <taxon>Bacillota</taxon>
        <taxon>Bacilli</taxon>
        <taxon>Lactobacillales</taxon>
        <taxon>Enterococcaceae</taxon>
        <taxon>Enterococcus</taxon>
    </lineage>
</organism>
<dbReference type="InterPro" id="IPR023346">
    <property type="entry name" value="Lysozyme-like_dom_sf"/>
</dbReference>
<dbReference type="EMBL" id="MIJY01000023">
    <property type="protein sequence ID" value="OEG12960.1"/>
    <property type="molecule type" value="Genomic_DNA"/>
</dbReference>
<dbReference type="Pfam" id="PF13702">
    <property type="entry name" value="Lysozyme_like"/>
    <property type="match status" value="1"/>
</dbReference>
<protein>
    <recommendedName>
        <fullName evidence="2">Peptidase C51 domain-containing protein</fullName>
    </recommendedName>
</protein>
<name>A0A1E5GL52_9ENTE</name>
<dbReference type="SUPFAM" id="SSF53955">
    <property type="entry name" value="Lysozyme-like"/>
    <property type="match status" value="1"/>
</dbReference>
<dbReference type="OrthoDB" id="1654978at2"/>
<dbReference type="InterPro" id="IPR047194">
    <property type="entry name" value="CwlT-like_lysozyme"/>
</dbReference>
<dbReference type="Pfam" id="PF05257">
    <property type="entry name" value="CHAP"/>
    <property type="match status" value="1"/>
</dbReference>
<comment type="caution">
    <text evidence="3">The sequence shown here is derived from an EMBL/GenBank/DDBJ whole genome shotgun (WGS) entry which is preliminary data.</text>
</comment>
<comment type="subcellular location">
    <subcellularLocation>
        <location evidence="1">Cell surface</location>
    </subcellularLocation>
</comment>
<dbReference type="AlphaFoldDB" id="A0A1E5GL52"/>
<dbReference type="SUPFAM" id="SSF54001">
    <property type="entry name" value="Cysteine proteinases"/>
    <property type="match status" value="1"/>
</dbReference>
<gene>
    <name evidence="3" type="ORF">BCR25_05585</name>
</gene>
<dbReference type="GO" id="GO:0009986">
    <property type="term" value="C:cell surface"/>
    <property type="evidence" value="ECO:0007669"/>
    <property type="project" value="UniProtKB-SubCell"/>
</dbReference>
<evidence type="ECO:0000259" key="2">
    <source>
        <dbReference type="PROSITE" id="PS50911"/>
    </source>
</evidence>
<proteinExistence type="predicted"/>
<evidence type="ECO:0000256" key="1">
    <source>
        <dbReference type="ARBA" id="ARBA00004241"/>
    </source>
</evidence>
<evidence type="ECO:0000313" key="4">
    <source>
        <dbReference type="Proteomes" id="UP000095094"/>
    </source>
</evidence>
<dbReference type="InterPro" id="IPR038765">
    <property type="entry name" value="Papain-like_cys_pep_sf"/>
</dbReference>
<feature type="domain" description="Peptidase C51" evidence="2">
    <location>
        <begin position="208"/>
        <end position="356"/>
    </location>
</feature>
<dbReference type="PROSITE" id="PS50911">
    <property type="entry name" value="CHAP"/>
    <property type="match status" value="1"/>
</dbReference>
<dbReference type="CDD" id="cd16891">
    <property type="entry name" value="CwlT-like"/>
    <property type="match status" value="1"/>
</dbReference>
<evidence type="ECO:0000313" key="3">
    <source>
        <dbReference type="EMBL" id="OEG12960.1"/>
    </source>
</evidence>
<dbReference type="InterPro" id="IPR007921">
    <property type="entry name" value="CHAP_dom"/>
</dbReference>
<keyword evidence="4" id="KW-1185">Reference proteome</keyword>